<feature type="transmembrane region" description="Helical" evidence="7">
    <location>
        <begin position="216"/>
        <end position="237"/>
    </location>
</feature>
<dbReference type="Proteomes" id="UP000216533">
    <property type="component" value="Unassembled WGS sequence"/>
</dbReference>
<dbReference type="RefSeq" id="WP_094451923.1">
    <property type="nucleotide sequence ID" value="NZ_NMVI01000029.1"/>
</dbReference>
<evidence type="ECO:0000256" key="6">
    <source>
        <dbReference type="ARBA" id="ARBA00023136"/>
    </source>
</evidence>
<evidence type="ECO:0000256" key="5">
    <source>
        <dbReference type="ARBA" id="ARBA00022989"/>
    </source>
</evidence>
<organism evidence="9 10">
    <name type="scientific">Parenemella sanctibonifatiensis</name>
    <dbReference type="NCBI Taxonomy" id="2016505"/>
    <lineage>
        <taxon>Bacteria</taxon>
        <taxon>Bacillati</taxon>
        <taxon>Actinomycetota</taxon>
        <taxon>Actinomycetes</taxon>
        <taxon>Propionibacteriales</taxon>
        <taxon>Propionibacteriaceae</taxon>
        <taxon>Parenemella</taxon>
    </lineage>
</organism>
<feature type="transmembrane region" description="Helical" evidence="7">
    <location>
        <begin position="6"/>
        <end position="36"/>
    </location>
</feature>
<feature type="transmembrane region" description="Helical" evidence="7">
    <location>
        <begin position="312"/>
        <end position="330"/>
    </location>
</feature>
<dbReference type="GO" id="GO:0005886">
    <property type="term" value="C:plasma membrane"/>
    <property type="evidence" value="ECO:0007669"/>
    <property type="project" value="UniProtKB-SubCell"/>
</dbReference>
<dbReference type="AlphaFoldDB" id="A0A255E3Y2"/>
<keyword evidence="3" id="KW-0997">Cell inner membrane</keyword>
<keyword evidence="4 7" id="KW-0812">Transmembrane</keyword>
<comment type="caution">
    <text evidence="9">The sequence shown here is derived from an EMBL/GenBank/DDBJ whole genome shotgun (WGS) entry which is preliminary data.</text>
</comment>
<evidence type="ECO:0000313" key="10">
    <source>
        <dbReference type="Proteomes" id="UP000216533"/>
    </source>
</evidence>
<keyword evidence="2" id="KW-1003">Cell membrane</keyword>
<feature type="transmembrane region" description="Helical" evidence="7">
    <location>
        <begin position="397"/>
        <end position="421"/>
    </location>
</feature>
<accession>A0A255E3Y2</accession>
<evidence type="ECO:0000259" key="8">
    <source>
        <dbReference type="Pfam" id="PF06808"/>
    </source>
</evidence>
<gene>
    <name evidence="9" type="ORF">CGZ92_13660</name>
</gene>
<feature type="transmembrane region" description="Helical" evidence="7">
    <location>
        <begin position="243"/>
        <end position="262"/>
    </location>
</feature>
<dbReference type="Pfam" id="PF06808">
    <property type="entry name" value="DctM"/>
    <property type="match status" value="1"/>
</dbReference>
<dbReference type="InterPro" id="IPR010656">
    <property type="entry name" value="DctM"/>
</dbReference>
<feature type="transmembrane region" description="Helical" evidence="7">
    <location>
        <begin position="282"/>
        <end position="300"/>
    </location>
</feature>
<feature type="domain" description="TRAP C4-dicarboxylate transport system permease DctM subunit" evidence="8">
    <location>
        <begin position="10"/>
        <end position="416"/>
    </location>
</feature>
<dbReference type="InterPro" id="IPR004681">
    <property type="entry name" value="TRAP_DctM"/>
</dbReference>
<name>A0A255E3Y2_9ACTN</name>
<feature type="transmembrane region" description="Helical" evidence="7">
    <location>
        <begin position="90"/>
        <end position="112"/>
    </location>
</feature>
<dbReference type="PANTHER" id="PTHR33362:SF2">
    <property type="entry name" value="TRAP TRANSPORTER LARGE PERMEASE PROTEIN"/>
    <property type="match status" value="1"/>
</dbReference>
<evidence type="ECO:0000256" key="2">
    <source>
        <dbReference type="ARBA" id="ARBA00022475"/>
    </source>
</evidence>
<feature type="transmembrane region" description="Helical" evidence="7">
    <location>
        <begin position="133"/>
        <end position="153"/>
    </location>
</feature>
<sequence>MTGIILAIIIGVFILACILRVPIAFGLILACLPFILLDARFSTELVVQRMYAGLDSFILLAVPFFVFAASIMVASGVTDRLIDLARAMFGWIRGGLGIVNVGVSIGFSGMSGSSTADVAGTGTVLIPQMIKRGYPAAFAVGVTAASAVMSSIIPPSIQLIVWGSLTNTSIGAMFLGGIVPGLLMGVGMMVVAWLVARRKNFPKDDSFDAKELGRTFVKALPSLGIIVIVLGGFRLGIVTATEAALLAVAYALFLALVVYRSVTWRELGKVLVSSAKLTSQTLFALAAASVLAYVLTVYRVPLLFQGAVESVPGWAVLAVITAVFFMLGLFMDALPAMAIMIPVMAPAVEMAGVDPVHYGVVAVLTLALGLITPPVGICLLVAASIGKIPVIKAIRPMLPFAGVILGVLVLCLIFPEVITWLPETLGG</sequence>
<feature type="transmembrane region" description="Helical" evidence="7">
    <location>
        <begin position="337"/>
        <end position="353"/>
    </location>
</feature>
<protein>
    <submittedName>
        <fullName evidence="9">C4-dicarboxylate ABC transporter permease</fullName>
    </submittedName>
</protein>
<evidence type="ECO:0000256" key="1">
    <source>
        <dbReference type="ARBA" id="ARBA00004429"/>
    </source>
</evidence>
<dbReference type="GO" id="GO:0022857">
    <property type="term" value="F:transmembrane transporter activity"/>
    <property type="evidence" value="ECO:0007669"/>
    <property type="project" value="TreeGrafter"/>
</dbReference>
<comment type="subcellular location">
    <subcellularLocation>
        <location evidence="1">Cell inner membrane</location>
        <topology evidence="1">Multi-pass membrane protein</topology>
    </subcellularLocation>
</comment>
<dbReference type="PANTHER" id="PTHR33362">
    <property type="entry name" value="SIALIC ACID TRAP TRANSPORTER PERMEASE PROTEIN SIAT-RELATED"/>
    <property type="match status" value="1"/>
</dbReference>
<evidence type="ECO:0000313" key="9">
    <source>
        <dbReference type="EMBL" id="OYN84092.1"/>
    </source>
</evidence>
<keyword evidence="5 7" id="KW-1133">Transmembrane helix</keyword>
<dbReference type="NCBIfam" id="TIGR00786">
    <property type="entry name" value="dctM"/>
    <property type="match status" value="1"/>
</dbReference>
<dbReference type="PIRSF" id="PIRSF006066">
    <property type="entry name" value="HI0050"/>
    <property type="match status" value="1"/>
</dbReference>
<feature type="transmembrane region" description="Helical" evidence="7">
    <location>
        <begin position="173"/>
        <end position="195"/>
    </location>
</feature>
<feature type="transmembrane region" description="Helical" evidence="7">
    <location>
        <begin position="57"/>
        <end position="78"/>
    </location>
</feature>
<proteinExistence type="predicted"/>
<reference evidence="9 10" key="1">
    <citation type="submission" date="2017-07" db="EMBL/GenBank/DDBJ databases">
        <title>Draft whole genome sequences of clinical Proprionibacteriaceae strains.</title>
        <authorList>
            <person name="Bernier A.-M."/>
            <person name="Bernard K."/>
            <person name="Domingo M.-C."/>
        </authorList>
    </citation>
    <scope>NUCLEOTIDE SEQUENCE [LARGE SCALE GENOMIC DNA]</scope>
    <source>
        <strain evidence="9 10">NML 160184</strain>
    </source>
</reference>
<dbReference type="EMBL" id="NMVI01000029">
    <property type="protein sequence ID" value="OYN84092.1"/>
    <property type="molecule type" value="Genomic_DNA"/>
</dbReference>
<evidence type="ECO:0000256" key="3">
    <source>
        <dbReference type="ARBA" id="ARBA00022519"/>
    </source>
</evidence>
<evidence type="ECO:0000256" key="4">
    <source>
        <dbReference type="ARBA" id="ARBA00022692"/>
    </source>
</evidence>
<feature type="transmembrane region" description="Helical" evidence="7">
    <location>
        <begin position="359"/>
        <end position="385"/>
    </location>
</feature>
<evidence type="ECO:0000256" key="7">
    <source>
        <dbReference type="SAM" id="Phobius"/>
    </source>
</evidence>
<keyword evidence="6 7" id="KW-0472">Membrane</keyword>